<comment type="caution">
    <text evidence="2">The sequence shown here is derived from an EMBL/GenBank/DDBJ whole genome shotgun (WGS) entry which is preliminary data.</text>
</comment>
<feature type="compositionally biased region" description="Polar residues" evidence="1">
    <location>
        <begin position="181"/>
        <end position="190"/>
    </location>
</feature>
<dbReference type="AlphaFoldDB" id="A0A9P8XZ69"/>
<name>A0A9P8XZ69_9PEZI</name>
<evidence type="ECO:0000313" key="2">
    <source>
        <dbReference type="EMBL" id="KAH7025234.1"/>
    </source>
</evidence>
<keyword evidence="3" id="KW-1185">Reference proteome</keyword>
<feature type="compositionally biased region" description="Basic and acidic residues" evidence="1">
    <location>
        <begin position="221"/>
        <end position="232"/>
    </location>
</feature>
<dbReference type="Proteomes" id="UP000756346">
    <property type="component" value="Unassembled WGS sequence"/>
</dbReference>
<organism evidence="2 3">
    <name type="scientific">Microdochium trichocladiopsis</name>
    <dbReference type="NCBI Taxonomy" id="1682393"/>
    <lineage>
        <taxon>Eukaryota</taxon>
        <taxon>Fungi</taxon>
        <taxon>Dikarya</taxon>
        <taxon>Ascomycota</taxon>
        <taxon>Pezizomycotina</taxon>
        <taxon>Sordariomycetes</taxon>
        <taxon>Xylariomycetidae</taxon>
        <taxon>Xylariales</taxon>
        <taxon>Microdochiaceae</taxon>
        <taxon>Microdochium</taxon>
    </lineage>
</organism>
<feature type="compositionally biased region" description="Acidic residues" evidence="1">
    <location>
        <begin position="208"/>
        <end position="220"/>
    </location>
</feature>
<accession>A0A9P8XZ69</accession>
<reference evidence="2" key="1">
    <citation type="journal article" date="2021" name="Nat. Commun.">
        <title>Genetic determinants of endophytism in the Arabidopsis root mycobiome.</title>
        <authorList>
            <person name="Mesny F."/>
            <person name="Miyauchi S."/>
            <person name="Thiergart T."/>
            <person name="Pickel B."/>
            <person name="Atanasova L."/>
            <person name="Karlsson M."/>
            <person name="Huettel B."/>
            <person name="Barry K.W."/>
            <person name="Haridas S."/>
            <person name="Chen C."/>
            <person name="Bauer D."/>
            <person name="Andreopoulos W."/>
            <person name="Pangilinan J."/>
            <person name="LaButti K."/>
            <person name="Riley R."/>
            <person name="Lipzen A."/>
            <person name="Clum A."/>
            <person name="Drula E."/>
            <person name="Henrissat B."/>
            <person name="Kohler A."/>
            <person name="Grigoriev I.V."/>
            <person name="Martin F.M."/>
            <person name="Hacquard S."/>
        </authorList>
    </citation>
    <scope>NUCLEOTIDE SEQUENCE</scope>
    <source>
        <strain evidence="2">MPI-CAGE-CH-0230</strain>
    </source>
</reference>
<sequence length="292" mass="31520">MPEASSSSVGISFDRPPLNYTVYYDANDFCAIQIEPSTLPLGPYTFLASVPTESGRTPHKLEPVSIEQPPGSVRWILDPALIAKIGSTVTITVICRMYHKCRPIRIWAMTCNIELGMKHEILVRVSIGDIQADQVWALAQLASHLYAQLRSSGTIRPNTPVGRAAASAEADGRSLGDTISDPVSSDSVTDAQDDGPSCGENDGGDKEGLEEEDLGEEDLGEGDKLDKEDDLRGQSARELQFRRHKPYVVDGQSPSGGRKRFHLVQHPAPVLGEEDNLVGGGNLVGGEAYVLL</sequence>
<dbReference type="RefSeq" id="XP_046008782.1">
    <property type="nucleotide sequence ID" value="XM_046162111.1"/>
</dbReference>
<evidence type="ECO:0000313" key="3">
    <source>
        <dbReference type="Proteomes" id="UP000756346"/>
    </source>
</evidence>
<proteinExistence type="predicted"/>
<feature type="region of interest" description="Disordered" evidence="1">
    <location>
        <begin position="156"/>
        <end position="260"/>
    </location>
</feature>
<evidence type="ECO:0000256" key="1">
    <source>
        <dbReference type="SAM" id="MobiDB-lite"/>
    </source>
</evidence>
<gene>
    <name evidence="2" type="ORF">B0I36DRAFT_417376</name>
</gene>
<dbReference type="EMBL" id="JAGTJQ010000009">
    <property type="protein sequence ID" value="KAH7025234.1"/>
    <property type="molecule type" value="Genomic_DNA"/>
</dbReference>
<dbReference type="GeneID" id="70191657"/>
<protein>
    <submittedName>
        <fullName evidence="2">Uncharacterized protein</fullName>
    </submittedName>
</protein>